<evidence type="ECO:0000313" key="2">
    <source>
        <dbReference type="EMBL" id="KEO83527.1"/>
    </source>
</evidence>
<dbReference type="eggNOG" id="COG5551">
    <property type="taxonomic scope" value="Bacteria"/>
</dbReference>
<dbReference type="Proteomes" id="UP000027931">
    <property type="component" value="Unassembled WGS sequence"/>
</dbReference>
<sequence>MFDNLRIATYRFTLQAGTKGLVLPPWKASTFRGGFGHVFKRLACMNTGQACTSCECPSACAYGYVFETTPEQDSGFMGKYDQIPRPYVLEIPLNRQTEFEPGELLALRLRLFGRAIDYAPLFVTTFQEMGKDGIGKGRLPYQLVQVESEGFNQFPVTIYQEGAEQIHAPLITTGVDIRHRSQQADASRSERVTLFFDTPLRIKWNGQYTSDPQFHVIFRNILRRVTGLLQFHHGESWEVNFADLLRRAETIKLIRQETRWVDYSRYSNRQETKMKLGGIMGWVQYEGDLAEFLPWLRVAELLHIGKNTVFDLGRIRVG</sequence>
<evidence type="ECO:0000259" key="1">
    <source>
        <dbReference type="Pfam" id="PF10040"/>
    </source>
</evidence>
<accession>A0A074MCB6</accession>
<proteinExistence type="predicted"/>
<dbReference type="EMBL" id="JMIR01000010">
    <property type="protein sequence ID" value="KEO83527.1"/>
    <property type="molecule type" value="Genomic_DNA"/>
</dbReference>
<feature type="domain" description="CRISPR-associated protein Cas6 C-terminal" evidence="1">
    <location>
        <begin position="196"/>
        <end position="315"/>
    </location>
</feature>
<keyword evidence="3" id="KW-1185">Reference proteome</keyword>
<organism evidence="2 3">
    <name type="scientific">Tumebacillus flagellatus</name>
    <dbReference type="NCBI Taxonomy" id="1157490"/>
    <lineage>
        <taxon>Bacteria</taxon>
        <taxon>Bacillati</taxon>
        <taxon>Bacillota</taxon>
        <taxon>Bacilli</taxon>
        <taxon>Bacillales</taxon>
        <taxon>Alicyclobacillaceae</taxon>
        <taxon>Tumebacillus</taxon>
    </lineage>
</organism>
<comment type="caution">
    <text evidence="2">The sequence shown here is derived from an EMBL/GenBank/DDBJ whole genome shotgun (WGS) entry which is preliminary data.</text>
</comment>
<name>A0A074MCB6_9BACL</name>
<dbReference type="Gene3D" id="3.30.70.1900">
    <property type="match status" value="1"/>
</dbReference>
<dbReference type="InterPro" id="IPR019267">
    <property type="entry name" value="CRISPR-assoc_Cas6_C"/>
</dbReference>
<dbReference type="STRING" id="1157490.EL26_08920"/>
<evidence type="ECO:0000313" key="3">
    <source>
        <dbReference type="Proteomes" id="UP000027931"/>
    </source>
</evidence>
<dbReference type="AlphaFoldDB" id="A0A074MCB6"/>
<gene>
    <name evidence="2" type="ORF">EL26_08920</name>
</gene>
<protein>
    <recommendedName>
        <fullName evidence="1">CRISPR-associated protein Cas6 C-terminal domain-containing protein</fullName>
    </recommendedName>
</protein>
<dbReference type="Pfam" id="PF10040">
    <property type="entry name" value="CRISPR_Cas6"/>
    <property type="match status" value="1"/>
</dbReference>
<reference evidence="2 3" key="1">
    <citation type="journal article" date="2013" name="Int. J. Syst. Evol. Microbiol.">
        <title>Tumebacillus flagellatus sp. nov., an alpha-amylase/pullulanase-producing bacterium isolated from cassava wastewater.</title>
        <authorList>
            <person name="Wang Q."/>
            <person name="Xie N."/>
            <person name="Qin Y."/>
            <person name="Shen N."/>
            <person name="Zhu J."/>
            <person name="Mi H."/>
            <person name="Huang R."/>
        </authorList>
    </citation>
    <scope>NUCLEOTIDE SEQUENCE [LARGE SCALE GENOMIC DNA]</scope>
    <source>
        <strain evidence="2 3">GST4</strain>
    </source>
</reference>